<dbReference type="GO" id="GO:0048015">
    <property type="term" value="P:phosphatidylinositol-mediated signaling"/>
    <property type="evidence" value="ECO:0007669"/>
    <property type="project" value="TreeGrafter"/>
</dbReference>
<dbReference type="InterPro" id="IPR000403">
    <property type="entry name" value="PI3/4_kinase_cat_dom"/>
</dbReference>
<name>A0A9P1IJN4_9PELO</name>
<feature type="domain" description="PI3K/PI4K catalytic" evidence="5">
    <location>
        <begin position="1788"/>
        <end position="2061"/>
    </location>
</feature>
<dbReference type="SUPFAM" id="SSF56112">
    <property type="entry name" value="Protein kinase-like (PK-like)"/>
    <property type="match status" value="1"/>
</dbReference>
<dbReference type="EMBL" id="CANHGI010000003">
    <property type="protein sequence ID" value="CAI5445845.1"/>
    <property type="molecule type" value="Genomic_DNA"/>
</dbReference>
<dbReference type="InterPro" id="IPR011009">
    <property type="entry name" value="Kinase-like_dom_sf"/>
</dbReference>
<comment type="similarity">
    <text evidence="1">Belongs to the PI3/PI4-kinase family. Type III PI4K subfamily.</text>
</comment>
<dbReference type="CDD" id="cd05167">
    <property type="entry name" value="PI4Kc_III_alpha"/>
    <property type="match status" value="1"/>
</dbReference>
<keyword evidence="3" id="KW-0808">Transferase</keyword>
<dbReference type="InterPro" id="IPR018936">
    <property type="entry name" value="PI3/4_kinase_CS"/>
</dbReference>
<evidence type="ECO:0000256" key="3">
    <source>
        <dbReference type="ARBA" id="ARBA00022679"/>
    </source>
</evidence>
<dbReference type="GO" id="GO:0005737">
    <property type="term" value="C:cytoplasm"/>
    <property type="evidence" value="ECO:0007669"/>
    <property type="project" value="TreeGrafter"/>
</dbReference>
<dbReference type="SMART" id="SM00146">
    <property type="entry name" value="PI3Kc"/>
    <property type="match status" value="1"/>
</dbReference>
<dbReference type="Pfam" id="PF00613">
    <property type="entry name" value="PI3Ka"/>
    <property type="match status" value="1"/>
</dbReference>
<evidence type="ECO:0000256" key="1">
    <source>
        <dbReference type="ARBA" id="ARBA00006209"/>
    </source>
</evidence>
<dbReference type="PANTHER" id="PTHR10048:SF15">
    <property type="entry name" value="PHOSPHATIDYLINOSITOL 4-KINASE ALPHA"/>
    <property type="match status" value="1"/>
</dbReference>
<protein>
    <recommendedName>
        <fullName evidence="2">1-phosphatidylinositol 4-kinase</fullName>
        <ecNumber evidence="2">2.7.1.67</ecNumber>
    </recommendedName>
</protein>
<evidence type="ECO:0000259" key="5">
    <source>
        <dbReference type="PROSITE" id="PS50290"/>
    </source>
</evidence>
<dbReference type="FunFam" id="1.10.1070.11:FF:000005">
    <property type="entry name" value="Phosphatidylinositol 4-kinase, catalytic, alpha"/>
    <property type="match status" value="1"/>
</dbReference>
<dbReference type="Pfam" id="PF19274">
    <property type="entry name" value="PI4K_N"/>
    <property type="match status" value="3"/>
</dbReference>
<dbReference type="FunFam" id="3.30.1010.10:FF:000009">
    <property type="entry name" value="Phosphatidylinositol 4-kinase, catalytic, alpha"/>
    <property type="match status" value="1"/>
</dbReference>
<dbReference type="InterPro" id="IPR001263">
    <property type="entry name" value="PI3K_accessory_dom"/>
</dbReference>
<dbReference type="PROSITE" id="PS51545">
    <property type="entry name" value="PIK_HELICAL"/>
    <property type="match status" value="1"/>
</dbReference>
<dbReference type="Gene3D" id="1.10.1070.11">
    <property type="entry name" value="Phosphatidylinositol 3-/4-kinase, catalytic domain"/>
    <property type="match status" value="1"/>
</dbReference>
<dbReference type="Gene3D" id="1.25.40.70">
    <property type="entry name" value="Phosphatidylinositol 3-kinase, accessory domain (PIK)"/>
    <property type="match status" value="1"/>
</dbReference>
<accession>A0A9P1IJN4</accession>
<proteinExistence type="inferred from homology"/>
<dbReference type="Pfam" id="PF00454">
    <property type="entry name" value="PI3_PI4_kinase"/>
    <property type="match status" value="1"/>
</dbReference>
<dbReference type="InterPro" id="IPR016024">
    <property type="entry name" value="ARM-type_fold"/>
</dbReference>
<evidence type="ECO:0000313" key="7">
    <source>
        <dbReference type="EMBL" id="CAI5445845.1"/>
    </source>
</evidence>
<dbReference type="GO" id="GO:0004430">
    <property type="term" value="F:1-phosphatidylinositol 4-kinase activity"/>
    <property type="evidence" value="ECO:0007669"/>
    <property type="project" value="UniProtKB-EC"/>
</dbReference>
<keyword evidence="4" id="KW-0418">Kinase</keyword>
<dbReference type="InterPro" id="IPR042236">
    <property type="entry name" value="PI3K_accessory_sf"/>
</dbReference>
<dbReference type="SMART" id="SM00145">
    <property type="entry name" value="PI3Ka"/>
    <property type="match status" value="1"/>
</dbReference>
<dbReference type="InterPro" id="IPR036940">
    <property type="entry name" value="PI3/4_kinase_cat_sf"/>
</dbReference>
<organism evidence="7 8">
    <name type="scientific">Caenorhabditis angaria</name>
    <dbReference type="NCBI Taxonomy" id="860376"/>
    <lineage>
        <taxon>Eukaryota</taxon>
        <taxon>Metazoa</taxon>
        <taxon>Ecdysozoa</taxon>
        <taxon>Nematoda</taxon>
        <taxon>Chromadorea</taxon>
        <taxon>Rhabditida</taxon>
        <taxon>Rhabditina</taxon>
        <taxon>Rhabditomorpha</taxon>
        <taxon>Rhabditoidea</taxon>
        <taxon>Rhabditidae</taxon>
        <taxon>Peloderinae</taxon>
        <taxon>Caenorhabditis</taxon>
    </lineage>
</organism>
<evidence type="ECO:0000256" key="4">
    <source>
        <dbReference type="ARBA" id="ARBA00022777"/>
    </source>
</evidence>
<dbReference type="EC" id="2.7.1.67" evidence="2"/>
<gene>
    <name evidence="7" type="ORF">CAMP_LOCUS8482</name>
</gene>
<dbReference type="InterPro" id="IPR045495">
    <property type="entry name" value="PI4K_N"/>
</dbReference>
<dbReference type="OrthoDB" id="10264149at2759"/>
<keyword evidence="8" id="KW-1185">Reference proteome</keyword>
<evidence type="ECO:0000259" key="6">
    <source>
        <dbReference type="PROSITE" id="PS51545"/>
    </source>
</evidence>
<evidence type="ECO:0000256" key="2">
    <source>
        <dbReference type="ARBA" id="ARBA00012169"/>
    </source>
</evidence>
<dbReference type="GO" id="GO:0005886">
    <property type="term" value="C:plasma membrane"/>
    <property type="evidence" value="ECO:0007669"/>
    <property type="project" value="TreeGrafter"/>
</dbReference>
<comment type="caution">
    <text evidence="7">The sequence shown here is derived from an EMBL/GenBank/DDBJ whole genome shotgun (WGS) entry which is preliminary data.</text>
</comment>
<dbReference type="PROSITE" id="PS50290">
    <property type="entry name" value="PI3_4_KINASE_3"/>
    <property type="match status" value="1"/>
</dbReference>
<dbReference type="InterPro" id="IPR015433">
    <property type="entry name" value="PI3/4_kinase"/>
</dbReference>
<dbReference type="GO" id="GO:0046854">
    <property type="term" value="P:phosphatidylinositol phosphate biosynthetic process"/>
    <property type="evidence" value="ECO:0007669"/>
    <property type="project" value="InterPro"/>
</dbReference>
<dbReference type="PROSITE" id="PS00915">
    <property type="entry name" value="PI3_4_KINASE_1"/>
    <property type="match status" value="1"/>
</dbReference>
<dbReference type="Proteomes" id="UP001152747">
    <property type="component" value="Unassembled WGS sequence"/>
</dbReference>
<sequence>MREIDDFVFTNKQCIAVCLAKSEKTTLSQIRQLLSLGNSETEFDNQQLSHNVRASLIATGVFLLRSHGKFADDLIPMLLKALNALPNMKWIDDGLINKQDKVPIQEQFSFCFNTVLSDVAARNPFFREQIINAQVDTLACAVSKIHDLIEESVEHQQNSHILKLLCYVIGLVRSIGRFSAEYEKSLINLIFPLPTDVVSEKENVSEFRINTDETIDDLDVENADNSRFVKLYNKHGASFNVQTFTGGLKLPITSHDLEKLFDTVQRLMEPTFLTSIDRISSQTTDVKRNPYRTISETIQLTCLCLLRDVLSPYDVTKRSENSPISDGFAKEVNAFATNALHRLDNPKSEMQIAINSEEIGSLSRTKMNLQATITALQLITWAAVDDIDADTICSRLSPRLFVNSTQRLIVSQLSLTLQSLSCLAELAEKFPAVATATVIPILSRFLLEPAAMLTKLASDSTLERGKSAMDLKNDRRDVDGTAKRRNTMDSLRNGAIRAMCRALKSSIRVDVSCVEACLASLSSKLFICSNANNFVVSLVCENAIQTLGGIGVGLVDSKAVDVSDMVLQIYLQRFANPPSQLDIAMIRCLAEMWVAGARSINDMVWKLFTQICIESSNRVYSQDATDSHDQRYTHVSLAVDVALSRMAEKVKNEEDKMTLLVRLLELFVQLGIEGRRVGEKVSKSTVKLTIVALTTSVNSVKMSTSAGNLGVLMPKIASLLHRMQPIVQPSTRLKSLFRDFWFYCTVLGFDVESSSLWPEEWYNAVCETSTKTPVLIASENLRSELIDNAAIRSDSISPQELQEMRNTVLSELKHPPEVVPLVNRWDFANCTYLLSVLRMETMRVVHSQQLDVFHFYFRYLEDKTIRKDKSGIWTCLLAAAPNIFNEYISEQKKRRDSDESTENTLVYNAQFLHFKFNHHLREVRKCADVCLSQLVERFPYLLWNSTVLTTMLRLLQGLQSNLQTDPTCKEPQFVLKGFEWTIQLQDSLDGRKQVVKDYSMRVKQILKEALKWAPASTHSNLLEYVSKHGSTCDASMQLALDAANEGQNNSGAYMTSLYKRSLYLGQIKGMLAAKLSGEIDEKTAETLLIDRIETDFLRACRSGNDDEMEQAVLLLTSMFVTLKSQNDRILSLLVRTPLCNFTESTVELCTMSWNWLLSARPEVHNSFLHELARAFADSARFGLGIFEKESEEFRVSPLSKQLERPPNPPNYKPHRAWIQFIGERCDVASYSSREQLDVLEMMFAQSLSCIVGNDPIAASSTFSGIANLAGPISAIKKESQIQMTRCIQAIGVRFRFLSCALGMIQGESCLSRASNVLIRQRVYASAFHYFTLPPQGPIQSEDELREDIRLLIAFWQNVYSDGKYIRKEMCAVTDKEAILSHTLAQSSYDKSDSFNNIKSSNQTWTNNSTNLMLPQSTTYANTLTLSQKSIAASTLRGVKPADGKLTEEGEKRVRRFLKQRNLMLLLIGNEIERLCAWLHPLALAQEEGAAIVEQWIKSTLTDARTESKILREQARLAWEISPELAVYLPTRFRSCESLRIAVQQLIRQQPELVTHIPDALPLFLGDVSVFETADMSHVLTWSRCSPVMALSLLTPRQYPQHPITVQYSVRVLRSYPADALLMYIPQIVQAVRHDTMGYISELMIWLAGHSQLLAHQLIWNMQTNMYTDEDSKNKDPVLFEALNDIMQRIISQLEGAARRFHEAEFNLFHKLTAISGTIKPYPKGEARKKACLKALADIKIETITYLPSNPEAILLDLDYSSGTPMQSAAKAPFLARFRVKRCGVRELERSGLAAQSDGKKNQDCDLEELKKVQDSRVCWQAAIFKVGDDVRQDMLALQLMQLMKNVWTGLGLPVRVFPYRVVATSPGCGVIECVPNSKSRDQLGRQTDFGLYEYFKTQYGDESSESFQEARRNFVRSMAAYSVFSFLLQIKDRHNGNIMIDLDGHIIHIDFGFMFESSPGGNLGFEPDFKLSEEMVAIMGGKMEAIPFRQFASLCVHAYLAVRPYQKAFVSLVSLMLDTGLPCFRGKTIQQLRARFAPEMGEKDAAKYMHSVITNCFLNIRSKMYDQLQYIQNEIPY</sequence>
<dbReference type="FunFam" id="1.25.40.70:FF:000011">
    <property type="entry name" value="Phosphatidylinositol 4-kinase alpha"/>
    <property type="match status" value="1"/>
</dbReference>
<dbReference type="SUPFAM" id="SSF48371">
    <property type="entry name" value="ARM repeat"/>
    <property type="match status" value="2"/>
</dbReference>
<dbReference type="PROSITE" id="PS00916">
    <property type="entry name" value="PI3_4_KINASE_2"/>
    <property type="match status" value="1"/>
</dbReference>
<reference evidence="7" key="1">
    <citation type="submission" date="2022-11" db="EMBL/GenBank/DDBJ databases">
        <authorList>
            <person name="Kikuchi T."/>
        </authorList>
    </citation>
    <scope>NUCLEOTIDE SEQUENCE</scope>
    <source>
        <strain evidence="7">PS1010</strain>
    </source>
</reference>
<dbReference type="PANTHER" id="PTHR10048">
    <property type="entry name" value="PHOSPHATIDYLINOSITOL KINASE"/>
    <property type="match status" value="1"/>
</dbReference>
<evidence type="ECO:0000313" key="8">
    <source>
        <dbReference type="Proteomes" id="UP001152747"/>
    </source>
</evidence>
<feature type="domain" description="PIK helical" evidence="6">
    <location>
        <begin position="1510"/>
        <end position="1685"/>
    </location>
</feature>
<dbReference type="Gene3D" id="3.30.1010.10">
    <property type="entry name" value="Phosphatidylinositol 3-kinase Catalytic Subunit, Chain A, domain 4"/>
    <property type="match status" value="1"/>
</dbReference>